<dbReference type="PANTHER" id="PTHR22576:SF41">
    <property type="entry name" value="CASPASE 14, APOPTOSIS-RELATED CYSTEINE PEPTIDASE"/>
    <property type="match status" value="1"/>
</dbReference>
<dbReference type="AlphaFoldDB" id="A0ABD2W2P5"/>
<dbReference type="Gene3D" id="3.40.50.1460">
    <property type="match status" value="1"/>
</dbReference>
<dbReference type="InterPro" id="IPR001309">
    <property type="entry name" value="Pept_C14_p20"/>
</dbReference>
<evidence type="ECO:0000313" key="4">
    <source>
        <dbReference type="Proteomes" id="UP001627154"/>
    </source>
</evidence>
<comment type="caution">
    <text evidence="3">The sequence shown here is derived from an EMBL/GenBank/DDBJ whole genome shotgun (WGS) entry which is preliminary data.</text>
</comment>
<dbReference type="InterPro" id="IPR052039">
    <property type="entry name" value="Caspase-related_regulators"/>
</dbReference>
<dbReference type="InterPro" id="IPR029030">
    <property type="entry name" value="Caspase-like_dom_sf"/>
</dbReference>
<dbReference type="Proteomes" id="UP001627154">
    <property type="component" value="Unassembled WGS sequence"/>
</dbReference>
<dbReference type="InterPro" id="IPR015917">
    <property type="entry name" value="Pept_C14A"/>
</dbReference>
<feature type="domain" description="Caspase family p20" evidence="2">
    <location>
        <begin position="250"/>
        <end position="371"/>
    </location>
</feature>
<comment type="similarity">
    <text evidence="1">Belongs to the peptidase C14A family.</text>
</comment>
<dbReference type="SUPFAM" id="SSF52129">
    <property type="entry name" value="Caspase-like"/>
    <property type="match status" value="1"/>
</dbReference>
<evidence type="ECO:0000259" key="2">
    <source>
        <dbReference type="PROSITE" id="PS50208"/>
    </source>
</evidence>
<protein>
    <recommendedName>
        <fullName evidence="2">Caspase family p20 domain-containing protein</fullName>
    </recommendedName>
</protein>
<dbReference type="InterPro" id="IPR056259">
    <property type="entry name" value="Dredd_N"/>
</dbReference>
<accession>A0ABD2W2P5</accession>
<organism evidence="3 4">
    <name type="scientific">Trichogramma kaykai</name>
    <dbReference type="NCBI Taxonomy" id="54128"/>
    <lineage>
        <taxon>Eukaryota</taxon>
        <taxon>Metazoa</taxon>
        <taxon>Ecdysozoa</taxon>
        <taxon>Arthropoda</taxon>
        <taxon>Hexapoda</taxon>
        <taxon>Insecta</taxon>
        <taxon>Pterygota</taxon>
        <taxon>Neoptera</taxon>
        <taxon>Endopterygota</taxon>
        <taxon>Hymenoptera</taxon>
        <taxon>Apocrita</taxon>
        <taxon>Proctotrupomorpha</taxon>
        <taxon>Chalcidoidea</taxon>
        <taxon>Trichogrammatidae</taxon>
        <taxon>Trichogramma</taxon>
    </lineage>
</organism>
<dbReference type="PROSITE" id="PS50208">
    <property type="entry name" value="CASPASE_P20"/>
    <property type="match status" value="1"/>
</dbReference>
<name>A0ABD2W2P5_9HYME</name>
<dbReference type="EMBL" id="JBJJXI010000139">
    <property type="protein sequence ID" value="KAL3387124.1"/>
    <property type="molecule type" value="Genomic_DNA"/>
</dbReference>
<evidence type="ECO:0000256" key="1">
    <source>
        <dbReference type="ARBA" id="ARBA00010134"/>
    </source>
</evidence>
<dbReference type="Pfam" id="PF00656">
    <property type="entry name" value="Peptidase_C14"/>
    <property type="match status" value="1"/>
</dbReference>
<keyword evidence="4" id="KW-1185">Reference proteome</keyword>
<gene>
    <name evidence="3" type="ORF">TKK_017448</name>
</gene>
<dbReference type="PANTHER" id="PTHR22576">
    <property type="entry name" value="MUCOSA ASSOCIATED LYMPHOID TISSUE LYMPHOMA TRANSLOCATION PROTEIN 1/PARACASPASE"/>
    <property type="match status" value="1"/>
</dbReference>
<sequence>MELSATGKQLTSRELIPATFPNRETEVTQVLEEIARDLTDRDIISIMFLMSDGETPFYVERIVSKPNEAFLQVRKIQNWEIKLFESLFLTDNIKVLRKLGFQDVKISTKNYDGKNYFMPHLDPDVQRLYFYCESLEESETKNLIKEIKNSTDCSFECGKEQQLELCFLNFLEDQKKNNDTGSQDMYILMRILNKIGYKTSYFNSLIENINETDNATSVSPNHVSSNDINVKAPNQNEILHKKKAPWINNDKRICIIINIEEFDKHKDKIKPRQGSDIDVENLEESFKGCGFEIEKHSNLNHWAMLELLQYMPHRYKNYGAIFLCIMSHGTKGHVSFTNQDLPLEKIEKEFCQNELRNVFKFIILQACQGTYKGLISKEEEKIETDGIDNGMSRYNPKLKLNYSILQATIEGFQAFRSKTEGSILIQAVCKELKRSTPIKVSEWAKLVKENVSRWDAPSEHESYNYCQVPTYKDNTYYDYIIPEYQKTKRTNT</sequence>
<proteinExistence type="inferred from homology"/>
<dbReference type="PRINTS" id="PR00376">
    <property type="entry name" value="IL1BCENZYME"/>
</dbReference>
<reference evidence="3 4" key="1">
    <citation type="journal article" date="2024" name="bioRxiv">
        <title>A reference genome for Trichogramma kaykai: A tiny desert-dwelling parasitoid wasp with competing sex-ratio distorters.</title>
        <authorList>
            <person name="Culotta J."/>
            <person name="Lindsey A.R."/>
        </authorList>
    </citation>
    <scope>NUCLEOTIDE SEQUENCE [LARGE SCALE GENOMIC DNA]</scope>
    <source>
        <strain evidence="3 4">KSX58</strain>
    </source>
</reference>
<dbReference type="InterPro" id="IPR011600">
    <property type="entry name" value="Pept_C14_caspase"/>
</dbReference>
<dbReference type="SMART" id="SM00115">
    <property type="entry name" value="CASc"/>
    <property type="match status" value="1"/>
</dbReference>
<evidence type="ECO:0000313" key="3">
    <source>
        <dbReference type="EMBL" id="KAL3387124.1"/>
    </source>
</evidence>
<dbReference type="Pfam" id="PF23725">
    <property type="entry name" value="Dredd_N"/>
    <property type="match status" value="1"/>
</dbReference>